<dbReference type="PROSITE" id="PS51257">
    <property type="entry name" value="PROKAR_LIPOPROTEIN"/>
    <property type="match status" value="1"/>
</dbReference>
<dbReference type="EMBL" id="CP003053">
    <property type="protein sequence ID" value="AFM15172.1"/>
    <property type="molecule type" value="Genomic_DNA"/>
</dbReference>
<dbReference type="eggNOG" id="ENOG5031ZD7">
    <property type="taxonomic scope" value="Bacteria"/>
</dbReference>
<proteinExistence type="predicted"/>
<evidence type="ECO:0008006" key="5">
    <source>
        <dbReference type="Google" id="ProtNLM"/>
    </source>
</evidence>
<feature type="compositionally biased region" description="Low complexity" evidence="1">
    <location>
        <begin position="36"/>
        <end position="50"/>
    </location>
</feature>
<name>I4BD15_MYCCN</name>
<dbReference type="HOGENOM" id="CLU_133760_0_0_11"/>
<protein>
    <recommendedName>
        <fullName evidence="5">Lipoprotein</fullName>
    </recommendedName>
</protein>
<evidence type="ECO:0000313" key="4">
    <source>
        <dbReference type="Proteomes" id="UP000006057"/>
    </source>
</evidence>
<dbReference type="RefSeq" id="WP_014813664.1">
    <property type="nucleotide sequence ID" value="NC_018027.1"/>
</dbReference>
<feature type="signal peptide" evidence="2">
    <location>
        <begin position="1"/>
        <end position="23"/>
    </location>
</feature>
<keyword evidence="2" id="KW-0732">Signal</keyword>
<dbReference type="Proteomes" id="UP000006057">
    <property type="component" value="Chromosome"/>
</dbReference>
<evidence type="ECO:0000256" key="1">
    <source>
        <dbReference type="SAM" id="MobiDB-lite"/>
    </source>
</evidence>
<sequence precursor="true">MPRTAPALMVAAIALVVVGSACGRDSSASPTPTDLPALVPAPAGATATPTPDTIADNGIHLHYQVNGAPADVMNAYKSALKDKGWTVTTIVTSGGGGGGGATYTGTNGDSYGVFDGGGYGSTTYVDVCAWASKPDEPNCTRGAR</sequence>
<dbReference type="STRING" id="710421.Mycch_0349"/>
<evidence type="ECO:0000313" key="3">
    <source>
        <dbReference type="EMBL" id="AFM15172.1"/>
    </source>
</evidence>
<keyword evidence="4" id="KW-1185">Reference proteome</keyword>
<evidence type="ECO:0000256" key="2">
    <source>
        <dbReference type="SAM" id="SignalP"/>
    </source>
</evidence>
<dbReference type="PATRIC" id="fig|710421.3.peg.340"/>
<gene>
    <name evidence="3" type="ordered locus">Mycch_0349</name>
</gene>
<organism evidence="3 4">
    <name type="scientific">Mycolicibacterium chubuense (strain NBB4)</name>
    <name type="common">Mycobacterium chubuense</name>
    <dbReference type="NCBI Taxonomy" id="710421"/>
    <lineage>
        <taxon>Bacteria</taxon>
        <taxon>Bacillati</taxon>
        <taxon>Actinomycetota</taxon>
        <taxon>Actinomycetes</taxon>
        <taxon>Mycobacteriales</taxon>
        <taxon>Mycobacteriaceae</taxon>
        <taxon>Mycolicibacterium</taxon>
    </lineage>
</organism>
<feature type="chain" id="PRO_5039308343" description="Lipoprotein" evidence="2">
    <location>
        <begin position="24"/>
        <end position="144"/>
    </location>
</feature>
<accession>I4BD15</accession>
<dbReference type="KEGG" id="mcb:Mycch_0349"/>
<dbReference type="OrthoDB" id="4749256at2"/>
<reference evidence="3 4" key="1">
    <citation type="submission" date="2012-06" db="EMBL/GenBank/DDBJ databases">
        <title>Complete sequence of chromosome of Mycobacterium chubuense NBB4.</title>
        <authorList>
            <consortium name="US DOE Joint Genome Institute"/>
            <person name="Lucas S."/>
            <person name="Han J."/>
            <person name="Lapidus A."/>
            <person name="Cheng J.-F."/>
            <person name="Goodwin L."/>
            <person name="Pitluck S."/>
            <person name="Peters L."/>
            <person name="Mikhailova N."/>
            <person name="Teshima H."/>
            <person name="Detter J.C."/>
            <person name="Han C."/>
            <person name="Tapia R."/>
            <person name="Land M."/>
            <person name="Hauser L."/>
            <person name="Kyrpides N."/>
            <person name="Ivanova N."/>
            <person name="Pagani I."/>
            <person name="Mattes T."/>
            <person name="Holmes A."/>
            <person name="Rutledge P."/>
            <person name="Paulsen I."/>
            <person name="Coleman N."/>
            <person name="Woyke T."/>
        </authorList>
    </citation>
    <scope>NUCLEOTIDE SEQUENCE [LARGE SCALE GENOMIC DNA]</scope>
    <source>
        <strain evidence="3 4">NBB4</strain>
    </source>
</reference>
<feature type="region of interest" description="Disordered" evidence="1">
    <location>
        <begin position="25"/>
        <end position="50"/>
    </location>
</feature>
<dbReference type="AlphaFoldDB" id="I4BD15"/>